<feature type="domain" description="Major facilitator superfamily associated" evidence="7">
    <location>
        <begin position="16"/>
        <end position="144"/>
    </location>
</feature>
<comment type="caution">
    <text evidence="8">The sequence shown here is derived from an EMBL/GenBank/DDBJ whole genome shotgun (WGS) entry which is preliminary data.</text>
</comment>
<feature type="transmembrane region" description="Helical" evidence="6">
    <location>
        <begin position="85"/>
        <end position="107"/>
    </location>
</feature>
<dbReference type="Pfam" id="PF12832">
    <property type="entry name" value="MFS_1_like"/>
    <property type="match status" value="1"/>
</dbReference>
<proteinExistence type="inferred from homology"/>
<keyword evidence="3 6" id="KW-0812">Transmembrane</keyword>
<comment type="similarity">
    <text evidence="2">Belongs to the major facilitator superfamily. MFSD6 family.</text>
</comment>
<feature type="transmembrane region" description="Helical" evidence="6">
    <location>
        <begin position="52"/>
        <end position="73"/>
    </location>
</feature>
<evidence type="ECO:0000256" key="5">
    <source>
        <dbReference type="ARBA" id="ARBA00023136"/>
    </source>
</evidence>
<dbReference type="EMBL" id="BDGG01000001">
    <property type="protein sequence ID" value="GAU88300.1"/>
    <property type="molecule type" value="Genomic_DNA"/>
</dbReference>
<gene>
    <name evidence="8" type="primary">RvY_01026-1</name>
    <name evidence="8" type="synonym">RvY_01026.1</name>
    <name evidence="8" type="ORF">RvY_01026</name>
</gene>
<evidence type="ECO:0000256" key="3">
    <source>
        <dbReference type="ARBA" id="ARBA00022692"/>
    </source>
</evidence>
<evidence type="ECO:0000256" key="1">
    <source>
        <dbReference type="ARBA" id="ARBA00004141"/>
    </source>
</evidence>
<feature type="transmembrane region" description="Helical" evidence="6">
    <location>
        <begin position="19"/>
        <end position="40"/>
    </location>
</feature>
<keyword evidence="4 6" id="KW-1133">Transmembrane helix</keyword>
<reference evidence="8 9" key="1">
    <citation type="journal article" date="2016" name="Nat. Commun.">
        <title>Extremotolerant tardigrade genome and improved radiotolerance of human cultured cells by tardigrade-unique protein.</title>
        <authorList>
            <person name="Hashimoto T."/>
            <person name="Horikawa D.D."/>
            <person name="Saito Y."/>
            <person name="Kuwahara H."/>
            <person name="Kozuka-Hata H."/>
            <person name="Shin-I T."/>
            <person name="Minakuchi Y."/>
            <person name="Ohishi K."/>
            <person name="Motoyama A."/>
            <person name="Aizu T."/>
            <person name="Enomoto A."/>
            <person name="Kondo K."/>
            <person name="Tanaka S."/>
            <person name="Hara Y."/>
            <person name="Koshikawa S."/>
            <person name="Sagara H."/>
            <person name="Miura T."/>
            <person name="Yokobori S."/>
            <person name="Miyagawa K."/>
            <person name="Suzuki Y."/>
            <person name="Kubo T."/>
            <person name="Oyama M."/>
            <person name="Kohara Y."/>
            <person name="Fujiyama A."/>
            <person name="Arakawa K."/>
            <person name="Katayama T."/>
            <person name="Toyoda A."/>
            <person name="Kunieda T."/>
        </authorList>
    </citation>
    <scope>NUCLEOTIDE SEQUENCE [LARGE SCALE GENOMIC DNA]</scope>
    <source>
        <strain evidence="8 9">YOKOZUNA-1</strain>
    </source>
</reference>
<accession>A0A1D1UIG7</accession>
<keyword evidence="5 6" id="KW-0472">Membrane</keyword>
<feature type="transmembrane region" description="Helical" evidence="6">
    <location>
        <begin position="127"/>
        <end position="143"/>
    </location>
</feature>
<name>A0A1D1UIG7_RAMVA</name>
<dbReference type="Proteomes" id="UP000186922">
    <property type="component" value="Unassembled WGS sequence"/>
</dbReference>
<evidence type="ECO:0000256" key="6">
    <source>
        <dbReference type="SAM" id="Phobius"/>
    </source>
</evidence>
<dbReference type="PANTHER" id="PTHR16172">
    <property type="entry name" value="MAJOR FACILITATOR SUPERFAMILY DOMAIN-CONTAINING PROTEIN 6-LIKE"/>
    <property type="match status" value="1"/>
</dbReference>
<dbReference type="InterPro" id="IPR051717">
    <property type="entry name" value="MFS_MFSD6"/>
</dbReference>
<evidence type="ECO:0000313" key="9">
    <source>
        <dbReference type="Proteomes" id="UP000186922"/>
    </source>
</evidence>
<dbReference type="OrthoDB" id="10056177at2759"/>
<evidence type="ECO:0000256" key="2">
    <source>
        <dbReference type="ARBA" id="ARBA00005241"/>
    </source>
</evidence>
<dbReference type="PANTHER" id="PTHR16172:SF41">
    <property type="entry name" value="MAJOR FACILITATOR SUPERFAMILY DOMAIN-CONTAINING PROTEIN 6-LIKE"/>
    <property type="match status" value="1"/>
</dbReference>
<dbReference type="InterPro" id="IPR036259">
    <property type="entry name" value="MFS_trans_sf"/>
</dbReference>
<sequence length="146" mass="15724">MHETCPCGKSNAHLDTFRFLSGIMVSTVMPLLDAIAYHMSDQFNGDLGYQRIFSLLGMSAIAPISGLLIGKATEGNGGVPDYSPALYLLTIFNAIGVVICCLMNMGVRDSAEQIWQNVGKILGNAKISIFVLVVFLSGCAWGFNEK</sequence>
<evidence type="ECO:0000256" key="4">
    <source>
        <dbReference type="ARBA" id="ARBA00022989"/>
    </source>
</evidence>
<comment type="subcellular location">
    <subcellularLocation>
        <location evidence="1">Membrane</location>
        <topology evidence="1">Multi-pass membrane protein</topology>
    </subcellularLocation>
</comment>
<dbReference type="GO" id="GO:0016020">
    <property type="term" value="C:membrane"/>
    <property type="evidence" value="ECO:0007669"/>
    <property type="project" value="UniProtKB-SubCell"/>
</dbReference>
<evidence type="ECO:0000259" key="7">
    <source>
        <dbReference type="Pfam" id="PF12832"/>
    </source>
</evidence>
<organism evidence="8 9">
    <name type="scientific">Ramazzottius varieornatus</name>
    <name type="common">Water bear</name>
    <name type="synonym">Tardigrade</name>
    <dbReference type="NCBI Taxonomy" id="947166"/>
    <lineage>
        <taxon>Eukaryota</taxon>
        <taxon>Metazoa</taxon>
        <taxon>Ecdysozoa</taxon>
        <taxon>Tardigrada</taxon>
        <taxon>Eutardigrada</taxon>
        <taxon>Parachela</taxon>
        <taxon>Hypsibioidea</taxon>
        <taxon>Ramazzottiidae</taxon>
        <taxon>Ramazzottius</taxon>
    </lineage>
</organism>
<keyword evidence="9" id="KW-1185">Reference proteome</keyword>
<evidence type="ECO:0000313" key="8">
    <source>
        <dbReference type="EMBL" id="GAU88300.1"/>
    </source>
</evidence>
<dbReference type="InterPro" id="IPR024989">
    <property type="entry name" value="MFS_assoc_dom"/>
</dbReference>
<protein>
    <recommendedName>
        <fullName evidence="7">Major facilitator superfamily associated domain-containing protein</fullName>
    </recommendedName>
</protein>
<dbReference type="AlphaFoldDB" id="A0A1D1UIG7"/>
<dbReference type="Gene3D" id="1.20.1250.20">
    <property type="entry name" value="MFS general substrate transporter like domains"/>
    <property type="match status" value="1"/>
</dbReference>
<dbReference type="SUPFAM" id="SSF103473">
    <property type="entry name" value="MFS general substrate transporter"/>
    <property type="match status" value="1"/>
</dbReference>